<evidence type="ECO:0000256" key="7">
    <source>
        <dbReference type="ARBA" id="ARBA00022723"/>
    </source>
</evidence>
<dbReference type="FunFam" id="3.40.50.150:FF:000003">
    <property type="entry name" value="Blast:Protein arginine N-methyltransferase 1"/>
    <property type="match status" value="1"/>
</dbReference>
<dbReference type="Gene3D" id="2.70.160.11">
    <property type="entry name" value="Hnrnp arginine n-methyltransferase1"/>
    <property type="match status" value="1"/>
</dbReference>
<dbReference type="Pfam" id="PF22528">
    <property type="entry name" value="PRMT_C"/>
    <property type="match status" value="1"/>
</dbReference>
<organism evidence="16">
    <name type="scientific">Spongospora subterranea</name>
    <dbReference type="NCBI Taxonomy" id="70186"/>
    <lineage>
        <taxon>Eukaryota</taxon>
        <taxon>Sar</taxon>
        <taxon>Rhizaria</taxon>
        <taxon>Endomyxa</taxon>
        <taxon>Phytomyxea</taxon>
        <taxon>Plasmodiophorida</taxon>
        <taxon>Plasmodiophoridae</taxon>
        <taxon>Spongospora</taxon>
    </lineage>
</organism>
<protein>
    <recommendedName>
        <fullName evidence="2">type I protein arginine methyltransferase</fullName>
        <ecNumber evidence="2">2.1.1.319</ecNumber>
    </recommendedName>
</protein>
<dbReference type="InterPro" id="IPR041698">
    <property type="entry name" value="Methyltransf_25"/>
</dbReference>
<keyword evidence="6 12" id="KW-0949">S-adenosyl-L-methionine</keyword>
<dbReference type="GO" id="GO:0035242">
    <property type="term" value="F:protein-arginine omega-N asymmetric methyltransferase activity"/>
    <property type="evidence" value="ECO:0007669"/>
    <property type="project" value="UniProtKB-EC"/>
</dbReference>
<comment type="subcellular location">
    <subcellularLocation>
        <location evidence="1">Cytoplasm</location>
        <location evidence="1">Cytosol</location>
    </subcellularLocation>
</comment>
<reference evidence="16" key="1">
    <citation type="submission" date="2015-04" db="EMBL/GenBank/DDBJ databases">
        <title>The genome sequence of the plant pathogenic Rhizarian Plasmodiophora brassicae reveals insights in its biotrophic life cycle and the origin of chitin synthesis.</title>
        <authorList>
            <person name="Schwelm A."/>
            <person name="Fogelqvist J."/>
            <person name="Knaust A."/>
            <person name="Julke S."/>
            <person name="Lilja T."/>
            <person name="Dhandapani V."/>
            <person name="Bonilla-Rosso G."/>
            <person name="Karlsson M."/>
            <person name="Shevchenko A."/>
            <person name="Choi S.R."/>
            <person name="Kim H.G."/>
            <person name="Park J.Y."/>
            <person name="Lim Y.P."/>
            <person name="Ludwig-Muller J."/>
            <person name="Dixelius C."/>
        </authorList>
    </citation>
    <scope>NUCLEOTIDE SEQUENCE</scope>
    <source>
        <tissue evidence="16">Potato root galls</tissue>
    </source>
</reference>
<keyword evidence="9" id="KW-0862">Zinc</keyword>
<keyword evidence="3" id="KW-0963">Cytoplasm</keyword>
<dbReference type="PANTHER" id="PTHR11006:SF53">
    <property type="entry name" value="PROTEIN ARGININE N-METHYLTRANSFERASE 3"/>
    <property type="match status" value="1"/>
</dbReference>
<dbReference type="GO" id="GO:0008270">
    <property type="term" value="F:zinc ion binding"/>
    <property type="evidence" value="ECO:0007669"/>
    <property type="project" value="UniProtKB-KW"/>
</dbReference>
<dbReference type="EC" id="2.1.1.319" evidence="2"/>
<dbReference type="SUPFAM" id="SSF57667">
    <property type="entry name" value="beta-beta-alpha zinc fingers"/>
    <property type="match status" value="1"/>
</dbReference>
<keyword evidence="4 12" id="KW-0489">Methyltransferase</keyword>
<comment type="catalytic activity">
    <reaction evidence="10">
        <text>L-arginyl-[protein] + 2 S-adenosyl-L-methionine = N(omega),N(omega)-dimethyl-L-arginyl-[protein] + 2 S-adenosyl-L-homocysteine + 2 H(+)</text>
        <dbReference type="Rhea" id="RHEA:48096"/>
        <dbReference type="Rhea" id="RHEA-COMP:10532"/>
        <dbReference type="Rhea" id="RHEA-COMP:11991"/>
        <dbReference type="ChEBI" id="CHEBI:15378"/>
        <dbReference type="ChEBI" id="CHEBI:29965"/>
        <dbReference type="ChEBI" id="CHEBI:57856"/>
        <dbReference type="ChEBI" id="CHEBI:59789"/>
        <dbReference type="ChEBI" id="CHEBI:61897"/>
        <dbReference type="EC" id="2.1.1.319"/>
    </reaction>
    <physiologicalReaction direction="left-to-right" evidence="10">
        <dbReference type="Rhea" id="RHEA:48097"/>
    </physiologicalReaction>
</comment>
<evidence type="ECO:0000256" key="4">
    <source>
        <dbReference type="ARBA" id="ARBA00022603"/>
    </source>
</evidence>
<dbReference type="PANTHER" id="PTHR11006">
    <property type="entry name" value="PROTEIN ARGININE N-METHYLTRANSFERASE"/>
    <property type="match status" value="1"/>
</dbReference>
<dbReference type="Pfam" id="PF13649">
    <property type="entry name" value="Methyltransf_25"/>
    <property type="match status" value="1"/>
</dbReference>
<evidence type="ECO:0000256" key="8">
    <source>
        <dbReference type="ARBA" id="ARBA00022771"/>
    </source>
</evidence>
<dbReference type="InterPro" id="IPR049482">
    <property type="entry name" value="ANM3-like_C2H2_Zf"/>
</dbReference>
<evidence type="ECO:0000256" key="1">
    <source>
        <dbReference type="ARBA" id="ARBA00004514"/>
    </source>
</evidence>
<dbReference type="EMBL" id="HACM01006079">
    <property type="protein sequence ID" value="CRZ06521.1"/>
    <property type="molecule type" value="Transcribed_RNA"/>
</dbReference>
<dbReference type="InterPro" id="IPR029063">
    <property type="entry name" value="SAM-dependent_MTases_sf"/>
</dbReference>
<evidence type="ECO:0000313" key="16">
    <source>
        <dbReference type="EMBL" id="CRZ06522.1"/>
    </source>
</evidence>
<dbReference type="Gene3D" id="3.40.50.150">
    <property type="entry name" value="Vaccinia Virus protein VP39"/>
    <property type="match status" value="1"/>
</dbReference>
<dbReference type="GO" id="GO:0032259">
    <property type="term" value="P:methylation"/>
    <property type="evidence" value="ECO:0007669"/>
    <property type="project" value="UniProtKB-KW"/>
</dbReference>
<dbReference type="PROSITE" id="PS51678">
    <property type="entry name" value="SAM_MT_PRMT"/>
    <property type="match status" value="1"/>
</dbReference>
<evidence type="ECO:0000256" key="9">
    <source>
        <dbReference type="ARBA" id="ARBA00022833"/>
    </source>
</evidence>
<evidence type="ECO:0000259" key="14">
    <source>
        <dbReference type="Pfam" id="PF21137"/>
    </source>
</evidence>
<evidence type="ECO:0000256" key="12">
    <source>
        <dbReference type="PROSITE-ProRule" id="PRU01015"/>
    </source>
</evidence>
<keyword evidence="5 12" id="KW-0808">Transferase</keyword>
<evidence type="ECO:0000259" key="13">
    <source>
        <dbReference type="Pfam" id="PF13649"/>
    </source>
</evidence>
<feature type="domain" description="Protein arginine N-methyltransferase" evidence="15">
    <location>
        <begin position="313"/>
        <end position="484"/>
    </location>
</feature>
<feature type="domain" description="Protein arginine N-methyltransferase 3-like C2H2 zinc finger" evidence="14">
    <location>
        <begin position="54"/>
        <end position="101"/>
    </location>
</feature>
<dbReference type="SUPFAM" id="SSF53335">
    <property type="entry name" value="S-adenosyl-L-methionine-dependent methyltransferases"/>
    <property type="match status" value="1"/>
</dbReference>
<evidence type="ECO:0000256" key="6">
    <source>
        <dbReference type="ARBA" id="ARBA00022691"/>
    </source>
</evidence>
<name>A0A0H5QXQ4_9EUKA</name>
<sequence length="496" mass="55765">MSDSDDSSWSDVSEASIEVENCLSLFTADKYFPSASECFAWDAQQHNFDFFSFRRSNELDFYGCVKVINYIRSNAGIPASEIVAILNSGSREWDDDRYLTPAIENDALLFGFDDGAVSDDDEDISNLATENEAMKSEIIQMRAAFRNALDIVEQSNDKSVDKAAEIAEHDKSYFAGYGTTDIHEIMLRDKERTLAYQSFCNNNKNLFADKVVLDIGCGSGILCLFAAQAGAKRVIGIDNADIIHKARRVVERNGYGNVIELLQGKVEDIKLDCKVDLIISEWMGYFLLFESMLSTVLVARDRFLIDKTKVFPDRATLYVMGVETKSFCNQGASFWKDVYGFDLTDVYEPNKNLELFRHNRRACIEHLPQDAICTNTSVIRQIDVSTVSDSDLDFSSEFTLYVKRDECLDAIASYFTVDFEGDCEFPVRLSTSCTDPFTHWQQTLFMLASPVPVRAGDVITGRIRACRPSNAPRDYDIVLDVSINGTPLAPMCYSLS</sequence>
<evidence type="ECO:0000256" key="2">
    <source>
        <dbReference type="ARBA" id="ARBA00011925"/>
    </source>
</evidence>
<dbReference type="GO" id="GO:0005829">
    <property type="term" value="C:cytosol"/>
    <property type="evidence" value="ECO:0007669"/>
    <property type="project" value="UniProtKB-SubCell"/>
</dbReference>
<evidence type="ECO:0000256" key="11">
    <source>
        <dbReference type="ARBA" id="ARBA00049303"/>
    </source>
</evidence>
<dbReference type="GO" id="GO:0042054">
    <property type="term" value="F:histone methyltransferase activity"/>
    <property type="evidence" value="ECO:0007669"/>
    <property type="project" value="TreeGrafter"/>
</dbReference>
<dbReference type="EMBL" id="HACM01006080">
    <property type="protein sequence ID" value="CRZ06522.1"/>
    <property type="molecule type" value="Transcribed_RNA"/>
</dbReference>
<feature type="domain" description="Methyltransferase" evidence="13">
    <location>
        <begin position="212"/>
        <end position="283"/>
    </location>
</feature>
<accession>A0A0H5QXQ4</accession>
<keyword evidence="7" id="KW-0479">Metal-binding</keyword>
<evidence type="ECO:0000256" key="3">
    <source>
        <dbReference type="ARBA" id="ARBA00022490"/>
    </source>
</evidence>
<evidence type="ECO:0000256" key="5">
    <source>
        <dbReference type="ARBA" id="ARBA00022679"/>
    </source>
</evidence>
<dbReference type="InterPro" id="IPR025799">
    <property type="entry name" value="Arg_MeTrfase"/>
</dbReference>
<evidence type="ECO:0000259" key="15">
    <source>
        <dbReference type="Pfam" id="PF22528"/>
    </source>
</evidence>
<comment type="catalytic activity">
    <reaction evidence="11">
        <text>L-arginyl-[protein] + S-adenosyl-L-methionine = N(omega)-methyl-L-arginyl-[protein] + S-adenosyl-L-homocysteine + H(+)</text>
        <dbReference type="Rhea" id="RHEA:48100"/>
        <dbReference type="Rhea" id="RHEA-COMP:10532"/>
        <dbReference type="Rhea" id="RHEA-COMP:11990"/>
        <dbReference type="ChEBI" id="CHEBI:15378"/>
        <dbReference type="ChEBI" id="CHEBI:29965"/>
        <dbReference type="ChEBI" id="CHEBI:57856"/>
        <dbReference type="ChEBI" id="CHEBI:59789"/>
        <dbReference type="ChEBI" id="CHEBI:65280"/>
    </reaction>
    <physiologicalReaction direction="left-to-right" evidence="11">
        <dbReference type="Rhea" id="RHEA:48101"/>
    </physiologicalReaction>
</comment>
<proteinExistence type="predicted"/>
<dbReference type="GO" id="GO:0005634">
    <property type="term" value="C:nucleus"/>
    <property type="evidence" value="ECO:0007669"/>
    <property type="project" value="TreeGrafter"/>
</dbReference>
<dbReference type="AlphaFoldDB" id="A0A0H5QXQ4"/>
<dbReference type="InterPro" id="IPR055135">
    <property type="entry name" value="PRMT_dom"/>
</dbReference>
<dbReference type="Pfam" id="PF21137">
    <property type="entry name" value="ANM3_C2H2_Zf"/>
    <property type="match status" value="1"/>
</dbReference>
<keyword evidence="8" id="KW-0863">Zinc-finger</keyword>
<evidence type="ECO:0000256" key="10">
    <source>
        <dbReference type="ARBA" id="ARBA00047384"/>
    </source>
</evidence>
<dbReference type="InterPro" id="IPR036236">
    <property type="entry name" value="Znf_C2H2_sf"/>
</dbReference>
<dbReference type="CDD" id="cd02440">
    <property type="entry name" value="AdoMet_MTases"/>
    <property type="match status" value="1"/>
</dbReference>